<name>A0A7G5CB95_WOLPI</name>
<dbReference type="RefSeq" id="WP_182158844.1">
    <property type="nucleotide sequence ID" value="NZ_CP050531.1"/>
</dbReference>
<evidence type="ECO:0000313" key="2">
    <source>
        <dbReference type="Proteomes" id="UP000515744"/>
    </source>
</evidence>
<sequence length="53" mass="6238">MLEMMFLYSIEIGNFERYTVTLDRYVTADFIGFALINGHTNCLFIELLINYHA</sequence>
<reference evidence="1 2" key="2">
    <citation type="journal article" date="2020" name="Mol. Biol. Evol.">
        <title>Life and death of selfish genes: comparative genomics reveals the dynamic evolution of cytoplasmic incompatibility.</title>
        <authorList>
            <person name="Martinez J."/>
            <person name="Klasson L."/>
            <person name="Welch J."/>
            <person name="Jiggins F.M."/>
        </authorList>
    </citation>
    <scope>NUCLEOTIDE SEQUENCE [LARGE SCALE GENOMIC DNA]</scope>
    <source>
        <strain evidence="1">WStv</strain>
    </source>
</reference>
<reference evidence="2" key="1">
    <citation type="journal article" date="2020" name="Mol. Biol.">
        <title>Life and death of selfish genes: comparative genomics reveals the dynamic evolution of cytoplasmic incompatibility.</title>
        <authorList>
            <person name="Martinez J."/>
            <person name="Klasson L."/>
            <person name="Welch J."/>
            <person name="Jiggins F.M."/>
        </authorList>
    </citation>
    <scope>NUCLEOTIDE SEQUENCE [LARGE SCALE GENOMIC DNA]</scope>
</reference>
<accession>A0A7G5CB95</accession>
<dbReference type="EMBL" id="CP050531">
    <property type="protein sequence ID" value="QMV46479.1"/>
    <property type="molecule type" value="Genomic_DNA"/>
</dbReference>
<gene>
    <name evidence="1" type="ORF">HC358_05645</name>
</gene>
<dbReference type="Proteomes" id="UP000515744">
    <property type="component" value="Chromosome"/>
</dbReference>
<dbReference type="AlphaFoldDB" id="A0A7G5CB95"/>
<organism evidence="1 2">
    <name type="scientific">Wolbachia pipientis</name>
    <dbReference type="NCBI Taxonomy" id="955"/>
    <lineage>
        <taxon>Bacteria</taxon>
        <taxon>Pseudomonadati</taxon>
        <taxon>Pseudomonadota</taxon>
        <taxon>Alphaproteobacteria</taxon>
        <taxon>Rickettsiales</taxon>
        <taxon>Anaplasmataceae</taxon>
        <taxon>Wolbachieae</taxon>
        <taxon>Wolbachia</taxon>
    </lineage>
</organism>
<proteinExistence type="predicted"/>
<protein>
    <submittedName>
        <fullName evidence="1">Uncharacterized protein</fullName>
    </submittedName>
</protein>
<evidence type="ECO:0000313" key="1">
    <source>
        <dbReference type="EMBL" id="QMV46479.1"/>
    </source>
</evidence>